<reference evidence="2 3" key="1">
    <citation type="submission" date="2018-01" db="EMBL/GenBank/DDBJ databases">
        <authorList>
            <person name="Paulsen S."/>
            <person name="Gram L.K."/>
        </authorList>
    </citation>
    <scope>NUCLEOTIDE SEQUENCE [LARGE SCALE GENOMIC DNA]</scope>
    <source>
        <strain evidence="2 3">S2676</strain>
    </source>
</reference>
<accession>A0A5S3WKN8</accession>
<dbReference type="EMBL" id="PNCI01000029">
    <property type="protein sequence ID" value="TMP27852.1"/>
    <property type="molecule type" value="Genomic_DNA"/>
</dbReference>
<comment type="caution">
    <text evidence="2">The sequence shown here is derived from an EMBL/GenBank/DDBJ whole genome shotgun (WGS) entry which is preliminary data.</text>
</comment>
<dbReference type="AlphaFoldDB" id="A0A5S3WKN8"/>
<evidence type="ECO:0000313" key="2">
    <source>
        <dbReference type="EMBL" id="TMP27852.1"/>
    </source>
</evidence>
<feature type="compositionally biased region" description="Polar residues" evidence="1">
    <location>
        <begin position="115"/>
        <end position="129"/>
    </location>
</feature>
<proteinExistence type="predicted"/>
<protein>
    <submittedName>
        <fullName evidence="2">Uncharacterized protein</fullName>
    </submittedName>
</protein>
<feature type="compositionally biased region" description="Basic and acidic residues" evidence="1">
    <location>
        <begin position="35"/>
        <end position="45"/>
    </location>
</feature>
<sequence>MNKFKVTPLMIALTAILSGCGGGGSDGNQTQTEQQKVENESVRVLDDPSGKSIAELSQATTALISNRYKGVTTPAKLDDELLRKGFIHLFDGSTAGFSDMDMPYLQNHISSDGSISGTSQCPTSGQVSYQGKVDGQGNGAV</sequence>
<feature type="region of interest" description="Disordered" evidence="1">
    <location>
        <begin position="22"/>
        <end position="45"/>
    </location>
</feature>
<evidence type="ECO:0000313" key="3">
    <source>
        <dbReference type="Proteomes" id="UP000310249"/>
    </source>
</evidence>
<feature type="region of interest" description="Disordered" evidence="1">
    <location>
        <begin position="115"/>
        <end position="141"/>
    </location>
</feature>
<feature type="non-terminal residue" evidence="2">
    <location>
        <position position="141"/>
    </location>
</feature>
<evidence type="ECO:0000256" key="1">
    <source>
        <dbReference type="SAM" id="MobiDB-lite"/>
    </source>
</evidence>
<reference evidence="3" key="2">
    <citation type="submission" date="2019-06" db="EMBL/GenBank/DDBJ databases">
        <title>Co-occurence of chitin degradation, pigmentation and bioactivity in marine Pseudoalteromonas.</title>
        <authorList>
            <person name="Sonnenschein E.C."/>
            <person name="Bech P.K."/>
        </authorList>
    </citation>
    <scope>NUCLEOTIDE SEQUENCE [LARGE SCALE GENOMIC DNA]</scope>
    <source>
        <strain evidence="3">S2676</strain>
    </source>
</reference>
<gene>
    <name evidence="2" type="ORF">CWB99_13095</name>
</gene>
<dbReference type="RefSeq" id="WP_212748518.1">
    <property type="nucleotide sequence ID" value="NZ_PNCH01000032.1"/>
</dbReference>
<dbReference type="Proteomes" id="UP000310249">
    <property type="component" value="Unassembled WGS sequence"/>
</dbReference>
<dbReference type="PROSITE" id="PS51257">
    <property type="entry name" value="PROKAR_LIPOPROTEIN"/>
    <property type="match status" value="1"/>
</dbReference>
<name>A0A5S3WKN8_9GAMM</name>
<organism evidence="2 3">
    <name type="scientific">Pseudoalteromonas rubra</name>
    <dbReference type="NCBI Taxonomy" id="43658"/>
    <lineage>
        <taxon>Bacteria</taxon>
        <taxon>Pseudomonadati</taxon>
        <taxon>Pseudomonadota</taxon>
        <taxon>Gammaproteobacteria</taxon>
        <taxon>Alteromonadales</taxon>
        <taxon>Pseudoalteromonadaceae</taxon>
        <taxon>Pseudoalteromonas</taxon>
    </lineage>
</organism>